<evidence type="ECO:0000313" key="2">
    <source>
        <dbReference type="EMBL" id="BAC34290.1"/>
    </source>
</evidence>
<accession>Q8C7D8</accession>
<reference evidence="2" key="6">
    <citation type="journal article" date="2002" name="Nature">
        <title>Analysis of the mouse transcriptome based on functional annotation of 60,770 full-length cDNAs.</title>
        <authorList>
            <consortium name="The FANTOM Consortium and the RIKEN Genome Exploration Research Group Phase I and II Team"/>
        </authorList>
    </citation>
    <scope>NUCLEOTIDE SEQUENCE</scope>
    <source>
        <strain evidence="2">C57BL/6J</strain>
        <tissue evidence="2">Pancreas</tissue>
    </source>
</reference>
<reference evidence="2" key="7">
    <citation type="journal article" date="2005" name="Science">
        <title>The Transcriptional Landscape of the Mammalian Genome.</title>
        <authorList>
            <consortium name="The FANTOM Consortium"/>
            <consortium name="Riken Genome Exploration Research Group and Genome Science Group (Genome Network Project Core Group)"/>
        </authorList>
    </citation>
    <scope>NUCLEOTIDE SEQUENCE</scope>
    <source>
        <strain evidence="2">C57BL/6J</strain>
        <tissue evidence="2">Pancreas</tissue>
    </source>
</reference>
<dbReference type="RefSeq" id="NP_081423.1">
    <property type="nucleotide sequence ID" value="NM_027147.1"/>
</dbReference>
<reference evidence="2" key="5">
    <citation type="submission" date="2001-07" db="EMBL/GenBank/DDBJ databases">
        <authorList>
            <person name="Adachi J."/>
            <person name="Aizawa K."/>
            <person name="Akimura T."/>
            <person name="Arakawa T."/>
            <person name="Bono H."/>
            <person name="Carninci P."/>
            <person name="Fukuda S."/>
            <person name="Furuno M."/>
            <person name="Hanagaki T."/>
            <person name="Hara A."/>
            <person name="Hashizume W."/>
            <person name="Hayashida K."/>
            <person name="Hayatsu N."/>
            <person name="Hiramoto K."/>
            <person name="Hiraoka T."/>
            <person name="Hirozane T."/>
            <person name="Hori F."/>
            <person name="Imotani K."/>
            <person name="Ishii Y."/>
            <person name="Itoh M."/>
            <person name="Kagawa I."/>
            <person name="Kasukawa T."/>
            <person name="Katoh H."/>
            <person name="Kawai J."/>
            <person name="Kojima Y."/>
            <person name="Kondo S."/>
            <person name="Konno H."/>
            <person name="Kouda M."/>
            <person name="Koya S."/>
            <person name="Kurihara C."/>
            <person name="Matsuyama T."/>
            <person name="Miyazaki A."/>
            <person name="Murata M."/>
            <person name="Nakamura M."/>
            <person name="Nishi K."/>
            <person name="Nomura K."/>
            <person name="Numazaki R."/>
            <person name="Ohno M."/>
            <person name="Ohsato N."/>
            <person name="Okazaki Y."/>
            <person name="Saito R."/>
            <person name="Saitoh H."/>
            <person name="Sakai C."/>
            <person name="Sakai K."/>
            <person name="Sakazume N."/>
            <person name="Sano H."/>
            <person name="Sasaki D."/>
            <person name="Shibata K."/>
            <person name="Shinagawa A."/>
            <person name="Shiraki T."/>
            <person name="Sogabe Y."/>
            <person name="Tagami M."/>
            <person name="Tagawa A."/>
            <person name="Takahashi F."/>
            <person name="Takaku-Akahira S."/>
            <person name="Takeda Y."/>
            <person name="Tanaka T."/>
            <person name="Tomaru A."/>
            <person name="Toya T."/>
            <person name="Yasunishi A."/>
            <person name="Muramatsu M."/>
            <person name="Hayashizaki Y."/>
        </authorList>
    </citation>
    <scope>NUCLEOTIDE SEQUENCE</scope>
    <source>
        <strain evidence="2">C57BL/6J</strain>
        <tissue evidence="2">Pancreas</tissue>
    </source>
</reference>
<dbReference type="CTD" id="375704"/>
<reference evidence="2" key="2">
    <citation type="journal article" date="2000" name="Genome Res.">
        <title>Normalization and subtraction of cap-trapper-selected cDNAs to prepare full-length cDNA libraries for rapid discovery of new genes.</title>
        <authorList>
            <person name="Carninci P."/>
            <person name="Shibata Y."/>
            <person name="Hayatsu N."/>
            <person name="Sugahara Y."/>
            <person name="Shibata K."/>
            <person name="Itoh M."/>
            <person name="Konno H."/>
            <person name="Okazaki Y."/>
            <person name="Muramatsu M."/>
            <person name="Hayashizaki Y."/>
        </authorList>
    </citation>
    <scope>NUCLEOTIDE SEQUENCE</scope>
    <source>
        <strain evidence="2">C57BL/6J</strain>
        <tissue evidence="2">Pancreas</tissue>
    </source>
</reference>
<reference evidence="2" key="8">
    <citation type="journal article" date="2005" name="Science">
        <title>Antisense Transcription in the Mammalian Transcriptome.</title>
        <authorList>
            <consortium name="RIKEN Genome Exploration Research Group and Genome Science Group (Genome Network Project Core Group) and the FANTOM Consortium"/>
        </authorList>
    </citation>
    <scope>NUCLEOTIDE SEQUENCE</scope>
    <source>
        <strain evidence="2">C57BL/6J</strain>
        <tissue evidence="2">Pancreas</tissue>
    </source>
</reference>
<evidence type="ECO:0000256" key="1">
    <source>
        <dbReference type="SAM" id="MobiDB-lite"/>
    </source>
</evidence>
<gene>
    <name evidence="3" type="primary">Enho</name>
</gene>
<reference evidence="2" key="3">
    <citation type="journal article" date="2000" name="Genome Res.">
        <title>RIKEN integrated sequence analysis (RISA) system--384-format sequencing pipeline with 384 multicapillary sequencer.</title>
        <authorList>
            <person name="Shibata K."/>
            <person name="Itoh M."/>
            <person name="Aizawa K."/>
            <person name="Nagaoka S."/>
            <person name="Sasaki N."/>
            <person name="Carninci P."/>
            <person name="Konno H."/>
            <person name="Akiyama J."/>
            <person name="Nishi K."/>
            <person name="Kitsunai T."/>
            <person name="Tashiro H."/>
            <person name="Itoh M."/>
            <person name="Sumi N."/>
            <person name="Ishii Y."/>
            <person name="Nakamura S."/>
            <person name="Hazama M."/>
            <person name="Nishine T."/>
            <person name="Harada A."/>
            <person name="Yamamoto R."/>
            <person name="Matsumoto H."/>
            <person name="Sakaguchi S."/>
            <person name="Ikegami T."/>
            <person name="Kashiwagi K."/>
            <person name="Fujiwake S."/>
            <person name="Inoue K."/>
            <person name="Togawa Y."/>
            <person name="Izawa M."/>
            <person name="Ohara E."/>
            <person name="Watahiki M."/>
            <person name="Yoneda Y."/>
            <person name="Ishikawa T."/>
            <person name="Ozawa K."/>
            <person name="Tanaka T."/>
            <person name="Matsuura S."/>
            <person name="Kawai J."/>
            <person name="Okazaki Y."/>
            <person name="Muramatsu M."/>
            <person name="Inoue Y."/>
            <person name="Kira A."/>
            <person name="Hayashizaki Y."/>
        </authorList>
    </citation>
    <scope>NUCLEOTIDE SEQUENCE</scope>
    <source>
        <strain evidence="2">C57BL/6J</strain>
        <tissue evidence="2">Pancreas</tissue>
    </source>
</reference>
<organism evidence="2">
    <name type="scientific">Mus musculus</name>
    <name type="common">Mouse</name>
    <dbReference type="NCBI Taxonomy" id="10090"/>
    <lineage>
        <taxon>Eukaryota</taxon>
        <taxon>Metazoa</taxon>
        <taxon>Chordata</taxon>
        <taxon>Craniata</taxon>
        <taxon>Vertebrata</taxon>
        <taxon>Euteleostomi</taxon>
        <taxon>Mammalia</taxon>
        <taxon>Eutheria</taxon>
        <taxon>Euarchontoglires</taxon>
        <taxon>Glires</taxon>
        <taxon>Rodentia</taxon>
        <taxon>Myomorpha</taxon>
        <taxon>Muroidea</taxon>
        <taxon>Muridae</taxon>
        <taxon>Murinae</taxon>
        <taxon>Mus</taxon>
        <taxon>Mus</taxon>
    </lineage>
</organism>
<reference evidence="2" key="1">
    <citation type="journal article" date="1999" name="Methods Enzymol.">
        <title>High-efficiency full-length cDNA cloning.</title>
        <authorList>
            <person name="Carninci P."/>
            <person name="Hayashizaki Y."/>
        </authorList>
    </citation>
    <scope>NUCLEOTIDE SEQUENCE</scope>
    <source>
        <strain evidence="2">C57BL/6J</strain>
        <tissue evidence="2">Pancreas</tissue>
    </source>
</reference>
<dbReference type="MGI" id="MGI:1916888">
    <property type="gene designation" value="Enho"/>
</dbReference>
<dbReference type="AlphaFoldDB" id="Q8C7D8"/>
<feature type="region of interest" description="Disordered" evidence="1">
    <location>
        <begin position="1"/>
        <end position="44"/>
    </location>
</feature>
<dbReference type="AGR" id="MGI:1916888"/>
<dbReference type="BioGRID-ORCS" id="69638">
    <property type="hits" value="0 hits in 75 CRISPR screens"/>
</dbReference>
<reference evidence="2" key="4">
    <citation type="journal article" date="2001" name="Nature">
        <title>Functional annotation of a full-length mouse cDNA collection.</title>
        <authorList>
            <consortium name="The RIKEN Genome Exploration Research Group Phase II Team and the FANTOM Consortium"/>
        </authorList>
    </citation>
    <scope>NUCLEOTIDE SEQUENCE</scope>
    <source>
        <strain evidence="2">C57BL/6J</strain>
        <tissue evidence="2">Pancreas</tissue>
    </source>
</reference>
<dbReference type="EMBL" id="AK050496">
    <property type="protein sequence ID" value="BAC34290.1"/>
    <property type="molecule type" value="mRNA"/>
</dbReference>
<dbReference type="KEGG" id="mmu:69638"/>
<feature type="compositionally biased region" description="Gly residues" evidence="1">
    <location>
        <begin position="9"/>
        <end position="23"/>
    </location>
</feature>
<name>Q8C7D8_MOUSE</name>
<protein>
    <submittedName>
        <fullName evidence="2">Uncharacterized protein</fullName>
    </submittedName>
</protein>
<sequence>RPGRAPAGAAGGGCAAQGEGPGSGRRPCPPLAAPRPQALEPQSALSIPLSRTLSRARTGLNSGPGLQVGIFPAKKSLCVDRTATLDGWPPQSCASAWALPLRQLHCLRWPEGAVCHGGSHLPRGSHRHRLQWPRRLLAATALGHSLLGLPFSIC</sequence>
<feature type="non-terminal residue" evidence="2">
    <location>
        <position position="1"/>
    </location>
</feature>
<evidence type="ECO:0000313" key="3">
    <source>
        <dbReference type="MGI" id="MGI:1916888"/>
    </source>
</evidence>
<proteinExistence type="evidence at transcript level"/>
<dbReference type="GeneID" id="69638"/>